<sequence length="298" mass="32988">MYQKPDQALIDYKGYKWGRLNQVYRGPKPDLSRPYIACIGAAQTFGRYVERPFPALLAEELDIQVANFGAASAGPGFFLRDAAVIEAASSAELCVIQVMSARSLSNRLFKVQLSRNAQIEAVSKSLEALFPHIDFETFTYAHNMLNQIAEEDPDKFVAVEAELKAAWVARTRVLLQSIQTRRVLFWFSERETDEEVSGGAAGQALKYPQFVDQEMMDAVAPLVDRVVRCVTSTGMPQSLLRDGEAVLHTPFGLPVSENRYYPSPEMHAEAAKALTQPIRELLASTAPCAAARPTITTI</sequence>
<dbReference type="AlphaFoldDB" id="A0A7L5BUJ0"/>
<evidence type="ECO:0000313" key="3">
    <source>
        <dbReference type="Proteomes" id="UP000503336"/>
    </source>
</evidence>
<accession>A0A7L5BUJ0</accession>
<reference evidence="2 3" key="1">
    <citation type="submission" date="2020-02" db="EMBL/GenBank/DDBJ databases">
        <title>complete genome sequence of Rhodobacteraceae bacterium.</title>
        <authorList>
            <person name="Park J."/>
            <person name="Kim Y.-S."/>
            <person name="Kim K.-H."/>
        </authorList>
    </citation>
    <scope>NUCLEOTIDE SEQUENCE [LARGE SCALE GENOMIC DNA]</scope>
    <source>
        <strain evidence="2 3">RR4-56</strain>
    </source>
</reference>
<proteinExistence type="predicted"/>
<dbReference type="Proteomes" id="UP000503336">
    <property type="component" value="Chromosome"/>
</dbReference>
<dbReference type="EMBL" id="CP049056">
    <property type="protein sequence ID" value="QIE54663.1"/>
    <property type="molecule type" value="Genomic_DNA"/>
</dbReference>
<dbReference type="Pfam" id="PF20078">
    <property type="entry name" value="DUF6473"/>
    <property type="match status" value="1"/>
</dbReference>
<name>A0A7L5BUJ0_9RHOB</name>
<dbReference type="KEGG" id="hdh:G5B40_03930"/>
<evidence type="ECO:0000313" key="2">
    <source>
        <dbReference type="EMBL" id="QIE54663.1"/>
    </source>
</evidence>
<keyword evidence="3" id="KW-1185">Reference proteome</keyword>
<dbReference type="RefSeq" id="WP_165095274.1">
    <property type="nucleotide sequence ID" value="NZ_CP049056.1"/>
</dbReference>
<evidence type="ECO:0000259" key="1">
    <source>
        <dbReference type="Pfam" id="PF20078"/>
    </source>
</evidence>
<dbReference type="InterPro" id="IPR045524">
    <property type="entry name" value="DUF6473"/>
</dbReference>
<gene>
    <name evidence="2" type="ORF">G5B40_03930</name>
</gene>
<feature type="domain" description="DUF6473" evidence="1">
    <location>
        <begin position="2"/>
        <end position="281"/>
    </location>
</feature>
<protein>
    <recommendedName>
        <fullName evidence="1">DUF6473 domain-containing protein</fullName>
    </recommendedName>
</protein>
<organism evidence="2 3">
    <name type="scientific">Pikeienuella piscinae</name>
    <dbReference type="NCBI Taxonomy" id="2748098"/>
    <lineage>
        <taxon>Bacteria</taxon>
        <taxon>Pseudomonadati</taxon>
        <taxon>Pseudomonadota</taxon>
        <taxon>Alphaproteobacteria</taxon>
        <taxon>Rhodobacterales</taxon>
        <taxon>Paracoccaceae</taxon>
        <taxon>Pikeienuella</taxon>
    </lineage>
</organism>